<keyword evidence="8" id="KW-1185">Reference proteome</keyword>
<dbReference type="SUPFAM" id="SSF53686">
    <property type="entry name" value="Tryptophan synthase beta subunit-like PLP-dependent enzymes"/>
    <property type="match status" value="1"/>
</dbReference>
<evidence type="ECO:0000256" key="1">
    <source>
        <dbReference type="ARBA" id="ARBA00001933"/>
    </source>
</evidence>
<evidence type="ECO:0000256" key="3">
    <source>
        <dbReference type="ARBA" id="ARBA00022898"/>
    </source>
</evidence>
<dbReference type="GO" id="GO:0019148">
    <property type="term" value="F:D-cysteine desulfhydrase activity"/>
    <property type="evidence" value="ECO:0007669"/>
    <property type="project" value="TreeGrafter"/>
</dbReference>
<reference evidence="7" key="1">
    <citation type="submission" date="2021-02" db="EMBL/GenBank/DDBJ databases">
        <authorList>
            <person name="Nowell W R."/>
        </authorList>
    </citation>
    <scope>NUCLEOTIDE SEQUENCE</scope>
    <source>
        <strain evidence="7">Ploen Becks lab</strain>
    </source>
</reference>
<name>A0A813VUD9_9BILA</name>
<keyword evidence="3 5" id="KW-0663">Pyridoxal phosphate</keyword>
<accession>A0A813VUD9</accession>
<dbReference type="Proteomes" id="UP000663879">
    <property type="component" value="Unassembled WGS sequence"/>
</dbReference>
<dbReference type="PIRSF" id="PIRSF006278">
    <property type="entry name" value="ACCD_DCysDesulf"/>
    <property type="match status" value="1"/>
</dbReference>
<feature type="modified residue" description="N6-(pyridoxal phosphate)lysine" evidence="5">
    <location>
        <position position="74"/>
    </location>
</feature>
<dbReference type="Gene3D" id="3.40.50.1100">
    <property type="match status" value="2"/>
</dbReference>
<evidence type="ECO:0000313" key="7">
    <source>
        <dbReference type="EMBL" id="CAF0842759.1"/>
    </source>
</evidence>
<dbReference type="InterPro" id="IPR001926">
    <property type="entry name" value="TrpB-like_PALP"/>
</dbReference>
<organism evidence="7 8">
    <name type="scientific">Brachionus calyciflorus</name>
    <dbReference type="NCBI Taxonomy" id="104777"/>
    <lineage>
        <taxon>Eukaryota</taxon>
        <taxon>Metazoa</taxon>
        <taxon>Spiralia</taxon>
        <taxon>Gnathifera</taxon>
        <taxon>Rotifera</taxon>
        <taxon>Eurotatoria</taxon>
        <taxon>Monogononta</taxon>
        <taxon>Pseudotrocha</taxon>
        <taxon>Ploima</taxon>
        <taxon>Brachionidae</taxon>
        <taxon>Brachionus</taxon>
    </lineage>
</organism>
<feature type="domain" description="Tryptophan synthase beta chain-like PALP" evidence="6">
    <location>
        <begin position="38"/>
        <end position="328"/>
    </location>
</feature>
<evidence type="ECO:0000259" key="6">
    <source>
        <dbReference type="Pfam" id="PF00291"/>
    </source>
</evidence>
<evidence type="ECO:0000256" key="5">
    <source>
        <dbReference type="PIRSR" id="PIRSR006278-2"/>
    </source>
</evidence>
<dbReference type="InterPro" id="IPR027278">
    <property type="entry name" value="ACCD_DCysDesulf"/>
</dbReference>
<dbReference type="PANTHER" id="PTHR43780:SF2">
    <property type="entry name" value="1-AMINOCYCLOPROPANE-1-CARBOXYLATE DEAMINASE-RELATED"/>
    <property type="match status" value="1"/>
</dbReference>
<dbReference type="OrthoDB" id="10266364at2759"/>
<protein>
    <recommendedName>
        <fullName evidence="6">Tryptophan synthase beta chain-like PALP domain-containing protein</fullName>
    </recommendedName>
</protein>
<evidence type="ECO:0000256" key="4">
    <source>
        <dbReference type="PIRSR" id="PIRSR006278-1"/>
    </source>
</evidence>
<dbReference type="PANTHER" id="PTHR43780">
    <property type="entry name" value="1-AMINOCYCLOPROPANE-1-CARBOXYLATE DEAMINASE-RELATED"/>
    <property type="match status" value="1"/>
</dbReference>
<dbReference type="EMBL" id="CAJNOC010001185">
    <property type="protein sequence ID" value="CAF0842759.1"/>
    <property type="molecule type" value="Genomic_DNA"/>
</dbReference>
<gene>
    <name evidence="7" type="ORF">OXX778_LOCUS8542</name>
</gene>
<sequence length="396" mass="45482">MKLINYKPPKWFFGHKLAQKFLHRQKVPTKFIKLLDQEDTQIQKLDYKIKNTKYEIYIKRDDQTHRDIHLQGNKLRKLEFLFAEALSQNAKHILTAGGLQSNHCRAVAAVSKLFNLDSHLFLRSNTNDPSKLNINGNLLINFLLDSKIYLIEKRAQYLSDIEYKMKILKDKIKQNLGEESYIIPIGGSNTIGLFGYIEQFNEMIDKQNIDEFISDIIVTSGSGGTMSGLAIANYMTGSKFKIHSFCVCDNSNYFYNHLEKEFQNLFGSDTGVDTRNFVNIIQCSRGLGYAKSTQDELNFLVDFFRQTNVLLDPVYTGKTMYSLVNLLNDEKPTSDYFNDPNAENFVSNLKGNRILFIHTGGQLGNFDVDKFSEFSLCKTKSNVFNCFGDNVFNIRP</sequence>
<comment type="caution">
    <text evidence="7">The sequence shown here is derived from an EMBL/GenBank/DDBJ whole genome shotgun (WGS) entry which is preliminary data.</text>
</comment>
<feature type="active site" description="Nucleophile" evidence="4">
    <location>
        <position position="101"/>
    </location>
</feature>
<evidence type="ECO:0000313" key="8">
    <source>
        <dbReference type="Proteomes" id="UP000663879"/>
    </source>
</evidence>
<proteinExistence type="inferred from homology"/>
<dbReference type="AlphaFoldDB" id="A0A813VUD9"/>
<dbReference type="Pfam" id="PF00291">
    <property type="entry name" value="PALP"/>
    <property type="match status" value="1"/>
</dbReference>
<comment type="similarity">
    <text evidence="2">Belongs to the ACC deaminase/D-cysteine desulfhydrase family.</text>
</comment>
<evidence type="ECO:0000256" key="2">
    <source>
        <dbReference type="ARBA" id="ARBA00008639"/>
    </source>
</evidence>
<comment type="cofactor">
    <cofactor evidence="1">
        <name>pyridoxal 5'-phosphate</name>
        <dbReference type="ChEBI" id="CHEBI:597326"/>
    </cofactor>
</comment>
<dbReference type="InterPro" id="IPR036052">
    <property type="entry name" value="TrpB-like_PALP_sf"/>
</dbReference>